<keyword evidence="12" id="KW-0732">Signal</keyword>
<keyword evidence="2" id="KW-0813">Transport</keyword>
<dbReference type="Pfam" id="PF00520">
    <property type="entry name" value="Ion_trans"/>
    <property type="match status" value="1"/>
</dbReference>
<evidence type="ECO:0000256" key="4">
    <source>
        <dbReference type="ARBA" id="ARBA00022737"/>
    </source>
</evidence>
<comment type="subcellular location">
    <subcellularLocation>
        <location evidence="1">Membrane</location>
        <topology evidence="1">Multi-pass membrane protein</topology>
    </subcellularLocation>
</comment>
<dbReference type="EMBL" id="CAUYUJ010014350">
    <property type="protein sequence ID" value="CAK0840122.1"/>
    <property type="molecule type" value="Genomic_DNA"/>
</dbReference>
<evidence type="ECO:0000313" key="15">
    <source>
        <dbReference type="Proteomes" id="UP001189429"/>
    </source>
</evidence>
<proteinExistence type="predicted"/>
<feature type="domain" description="Ion transport" evidence="13">
    <location>
        <begin position="6"/>
        <end position="178"/>
    </location>
</feature>
<evidence type="ECO:0000256" key="6">
    <source>
        <dbReference type="ARBA" id="ARBA00022989"/>
    </source>
</evidence>
<keyword evidence="8 11" id="KW-0472">Membrane</keyword>
<keyword evidence="7" id="KW-0406">Ion transport</keyword>
<feature type="transmembrane region" description="Helical" evidence="11">
    <location>
        <begin position="56"/>
        <end position="78"/>
    </location>
</feature>
<sequence length="307" mass="34277">MFMHVFLLLTVGDLVLMQPFVDIPMFFVKNLLVLRLLRALRLFGRRRQVQDFLRTVARVVSAGFVVIWSYLVVLLMYAEVGLVLFGGVLRKSNPSLQGTQWFQSAYWSNNFNSLPSAIMVVFEQGIVNNWFVVADAVRQAVGPWADLFFVSYHIVSVSVLTNVFVAFLVEAWQRERQHLQAPEHAAATSAGDETPSRPQSPCLSPSQKVPARQTSVGSASAPEPFVSRLRTMTSADESMLPSTEAVMTDMFASDVRDIFRESHALNVARFKPRDYIREVPGLARLLRSDALGEAVLPRAPRPAPPLG</sequence>
<evidence type="ECO:0000256" key="11">
    <source>
        <dbReference type="SAM" id="Phobius"/>
    </source>
</evidence>
<evidence type="ECO:0000256" key="5">
    <source>
        <dbReference type="ARBA" id="ARBA00022837"/>
    </source>
</evidence>
<evidence type="ECO:0000256" key="2">
    <source>
        <dbReference type="ARBA" id="ARBA00022448"/>
    </source>
</evidence>
<feature type="chain" id="PRO_5045705737" description="Ion transport domain-containing protein" evidence="12">
    <location>
        <begin position="18"/>
        <end position="307"/>
    </location>
</feature>
<feature type="transmembrane region" description="Helical" evidence="11">
    <location>
        <begin position="147"/>
        <end position="169"/>
    </location>
</feature>
<evidence type="ECO:0000256" key="9">
    <source>
        <dbReference type="ARBA" id="ARBA00023303"/>
    </source>
</evidence>
<protein>
    <recommendedName>
        <fullName evidence="13">Ion transport domain-containing protein</fullName>
    </recommendedName>
</protein>
<keyword evidence="3 11" id="KW-0812">Transmembrane</keyword>
<keyword evidence="9" id="KW-0407">Ion channel</keyword>
<comment type="caution">
    <text evidence="14">The sequence shown here is derived from an EMBL/GenBank/DDBJ whole genome shotgun (WGS) entry which is preliminary data.</text>
</comment>
<dbReference type="InterPro" id="IPR005821">
    <property type="entry name" value="Ion_trans_dom"/>
</dbReference>
<keyword evidence="4" id="KW-0677">Repeat</keyword>
<reference evidence="14" key="1">
    <citation type="submission" date="2023-10" db="EMBL/GenBank/DDBJ databases">
        <authorList>
            <person name="Chen Y."/>
            <person name="Shah S."/>
            <person name="Dougan E. K."/>
            <person name="Thang M."/>
            <person name="Chan C."/>
        </authorList>
    </citation>
    <scope>NUCLEOTIDE SEQUENCE [LARGE SCALE GENOMIC DNA]</scope>
</reference>
<dbReference type="Proteomes" id="UP001189429">
    <property type="component" value="Unassembled WGS sequence"/>
</dbReference>
<feature type="compositionally biased region" description="Polar residues" evidence="10">
    <location>
        <begin position="196"/>
        <end position="218"/>
    </location>
</feature>
<evidence type="ECO:0000313" key="14">
    <source>
        <dbReference type="EMBL" id="CAK0840122.1"/>
    </source>
</evidence>
<evidence type="ECO:0000256" key="7">
    <source>
        <dbReference type="ARBA" id="ARBA00023065"/>
    </source>
</evidence>
<keyword evidence="5" id="KW-0106">Calcium</keyword>
<evidence type="ECO:0000256" key="10">
    <source>
        <dbReference type="SAM" id="MobiDB-lite"/>
    </source>
</evidence>
<dbReference type="PANTHER" id="PTHR46988:SF2">
    <property type="entry name" value="TWO PORE CALCIUM CHANNEL PROTEIN 1"/>
    <property type="match status" value="1"/>
</dbReference>
<organism evidence="14 15">
    <name type="scientific">Prorocentrum cordatum</name>
    <dbReference type="NCBI Taxonomy" id="2364126"/>
    <lineage>
        <taxon>Eukaryota</taxon>
        <taxon>Sar</taxon>
        <taxon>Alveolata</taxon>
        <taxon>Dinophyceae</taxon>
        <taxon>Prorocentrales</taxon>
        <taxon>Prorocentraceae</taxon>
        <taxon>Prorocentrum</taxon>
    </lineage>
</organism>
<gene>
    <name evidence="14" type="ORF">PCOR1329_LOCUS35627</name>
</gene>
<evidence type="ECO:0000256" key="3">
    <source>
        <dbReference type="ARBA" id="ARBA00022692"/>
    </source>
</evidence>
<dbReference type="InterPro" id="IPR044581">
    <property type="entry name" value="TPC1_plant"/>
</dbReference>
<keyword evidence="15" id="KW-1185">Reference proteome</keyword>
<evidence type="ECO:0000256" key="1">
    <source>
        <dbReference type="ARBA" id="ARBA00004141"/>
    </source>
</evidence>
<feature type="region of interest" description="Disordered" evidence="10">
    <location>
        <begin position="180"/>
        <end position="223"/>
    </location>
</feature>
<accession>A0ABN9T523</accession>
<keyword evidence="6 11" id="KW-1133">Transmembrane helix</keyword>
<name>A0ABN9T523_9DINO</name>
<evidence type="ECO:0000256" key="12">
    <source>
        <dbReference type="SAM" id="SignalP"/>
    </source>
</evidence>
<dbReference type="Gene3D" id="1.10.287.70">
    <property type="match status" value="1"/>
</dbReference>
<evidence type="ECO:0000259" key="13">
    <source>
        <dbReference type="Pfam" id="PF00520"/>
    </source>
</evidence>
<dbReference type="PANTHER" id="PTHR46988">
    <property type="entry name" value="TWO PORE CALCIUM CHANNEL PROTEIN 1"/>
    <property type="match status" value="1"/>
</dbReference>
<evidence type="ECO:0000256" key="8">
    <source>
        <dbReference type="ARBA" id="ARBA00023136"/>
    </source>
</evidence>
<feature type="signal peptide" evidence="12">
    <location>
        <begin position="1"/>
        <end position="17"/>
    </location>
</feature>